<dbReference type="Proteomes" id="UP001352263">
    <property type="component" value="Unassembled WGS sequence"/>
</dbReference>
<evidence type="ECO:0008006" key="3">
    <source>
        <dbReference type="Google" id="ProtNLM"/>
    </source>
</evidence>
<name>A0ABU6J3F1_9BURK</name>
<dbReference type="EMBL" id="JAWIIV010000002">
    <property type="protein sequence ID" value="MEC4718164.1"/>
    <property type="molecule type" value="Genomic_DNA"/>
</dbReference>
<evidence type="ECO:0000313" key="1">
    <source>
        <dbReference type="EMBL" id="MEC4718164.1"/>
    </source>
</evidence>
<comment type="caution">
    <text evidence="1">The sequence shown here is derived from an EMBL/GenBank/DDBJ whole genome shotgun (WGS) entry which is preliminary data.</text>
</comment>
<keyword evidence="2" id="KW-1185">Reference proteome</keyword>
<evidence type="ECO:0000313" key="2">
    <source>
        <dbReference type="Proteomes" id="UP001352263"/>
    </source>
</evidence>
<organism evidence="1 2">
    <name type="scientific">Noviherbaspirillum album</name>
    <dbReference type="NCBI Taxonomy" id="3080276"/>
    <lineage>
        <taxon>Bacteria</taxon>
        <taxon>Pseudomonadati</taxon>
        <taxon>Pseudomonadota</taxon>
        <taxon>Betaproteobacteria</taxon>
        <taxon>Burkholderiales</taxon>
        <taxon>Oxalobacteraceae</taxon>
        <taxon>Noviherbaspirillum</taxon>
    </lineage>
</organism>
<gene>
    <name evidence="1" type="ORF">RY831_03325</name>
</gene>
<protein>
    <recommendedName>
        <fullName evidence="3">Peptidase C39-like domain-containing protein</fullName>
    </recommendedName>
</protein>
<dbReference type="RefSeq" id="WP_326504918.1">
    <property type="nucleotide sequence ID" value="NZ_JAWIIV010000002.1"/>
</dbReference>
<accession>A0ABU6J3F1</accession>
<sequence length="121" mass="13906">MVSNIKKHYTKDDPRTVDCFDWAVEEAVRLQKIGVKDVKFLFMKSAVPGASFLGPYLLPIGVWYSPDAEHGWQHHYAVVANGVVRDECYSWGVSLYEYMTTVFEYYDGISFMIMTEPNGHL</sequence>
<proteinExistence type="predicted"/>
<reference evidence="1 2" key="1">
    <citation type="submission" date="2023-10" db="EMBL/GenBank/DDBJ databases">
        <title>Noviherbaspirillum sp. CPCC 100848 genome assembly.</title>
        <authorList>
            <person name="Li X.Y."/>
            <person name="Fang X.M."/>
        </authorList>
    </citation>
    <scope>NUCLEOTIDE SEQUENCE [LARGE SCALE GENOMIC DNA]</scope>
    <source>
        <strain evidence="1 2">CPCC 100848</strain>
    </source>
</reference>